<dbReference type="RefSeq" id="WP_063365578.1">
    <property type="nucleotide sequence ID" value="NZ_AQHB01000035.1"/>
</dbReference>
<keyword evidence="1" id="KW-0175">Coiled coil</keyword>
<reference evidence="2 3" key="1">
    <citation type="submission" date="2013-07" db="EMBL/GenBank/DDBJ databases">
        <title>Comparative Genomic and Metabolomic Analysis of Twelve Strains of Pseudoalteromonas luteoviolacea.</title>
        <authorList>
            <person name="Vynne N.G."/>
            <person name="Mansson M."/>
            <person name="Gram L."/>
        </authorList>
    </citation>
    <scope>NUCLEOTIDE SEQUENCE [LARGE SCALE GENOMIC DNA]</scope>
    <source>
        <strain evidence="2 3">DSM 6061</strain>
    </source>
</reference>
<dbReference type="Proteomes" id="UP000076643">
    <property type="component" value="Unassembled WGS sequence"/>
</dbReference>
<gene>
    <name evidence="2" type="ORF">N475_18860</name>
</gene>
<evidence type="ECO:0000313" key="3">
    <source>
        <dbReference type="Proteomes" id="UP000076643"/>
    </source>
</evidence>
<proteinExistence type="predicted"/>
<sequence length="80" mass="8923">MTSLAKYSALYEEHMAQIQALSDKQEQEVADLLAENDQRLESLAPFSKADSVNQEVSKQLEAVEEQINDALNEINSQLIG</sequence>
<feature type="coiled-coil region" evidence="1">
    <location>
        <begin position="4"/>
        <end position="77"/>
    </location>
</feature>
<protein>
    <submittedName>
        <fullName evidence="2">Uncharacterized protein</fullName>
    </submittedName>
</protein>
<dbReference type="PATRIC" id="fig|1365250.3.peg.3371"/>
<organism evidence="2 3">
    <name type="scientific">Pseudoalteromonas luteoviolacea DSM 6061</name>
    <dbReference type="NCBI Taxonomy" id="1365250"/>
    <lineage>
        <taxon>Bacteria</taxon>
        <taxon>Pseudomonadati</taxon>
        <taxon>Pseudomonadota</taxon>
        <taxon>Gammaproteobacteria</taxon>
        <taxon>Alteromonadales</taxon>
        <taxon>Pseudoalteromonadaceae</taxon>
        <taxon>Pseudoalteromonas</taxon>
    </lineage>
</organism>
<name>A0A166W4N2_9GAMM</name>
<keyword evidence="3" id="KW-1185">Reference proteome</keyword>
<dbReference type="AlphaFoldDB" id="A0A166W4N2"/>
<dbReference type="EMBL" id="AUYB01000112">
    <property type="protein sequence ID" value="KZN35405.1"/>
    <property type="molecule type" value="Genomic_DNA"/>
</dbReference>
<accession>A0A166W4N2</accession>
<dbReference type="GeneID" id="57363847"/>
<comment type="caution">
    <text evidence="2">The sequence shown here is derived from an EMBL/GenBank/DDBJ whole genome shotgun (WGS) entry which is preliminary data.</text>
</comment>
<evidence type="ECO:0000313" key="2">
    <source>
        <dbReference type="EMBL" id="KZN35405.1"/>
    </source>
</evidence>
<evidence type="ECO:0000256" key="1">
    <source>
        <dbReference type="SAM" id="Coils"/>
    </source>
</evidence>